<reference evidence="2" key="1">
    <citation type="journal article" date="2015" name="Nature">
        <title>Complex archaea that bridge the gap between prokaryotes and eukaryotes.</title>
        <authorList>
            <person name="Spang A."/>
            <person name="Saw J.H."/>
            <person name="Jorgensen S.L."/>
            <person name="Zaremba-Niedzwiedzka K."/>
            <person name="Martijn J."/>
            <person name="Lind A.E."/>
            <person name="van Eijk R."/>
            <person name="Schleper C."/>
            <person name="Guy L."/>
            <person name="Ettema T.J."/>
        </authorList>
    </citation>
    <scope>NUCLEOTIDE SEQUENCE</scope>
</reference>
<feature type="compositionally biased region" description="Acidic residues" evidence="1">
    <location>
        <begin position="43"/>
        <end position="85"/>
    </location>
</feature>
<feature type="compositionally biased region" description="Polar residues" evidence="1">
    <location>
        <begin position="384"/>
        <end position="394"/>
    </location>
</feature>
<feature type="compositionally biased region" description="Basic and acidic residues" evidence="1">
    <location>
        <begin position="104"/>
        <end position="121"/>
    </location>
</feature>
<dbReference type="AlphaFoldDB" id="A0A0F9R4Q7"/>
<gene>
    <name evidence="2" type="ORF">LCGC14_0694620</name>
</gene>
<protein>
    <submittedName>
        <fullName evidence="2">Uncharacterized protein</fullName>
    </submittedName>
</protein>
<feature type="compositionally biased region" description="Acidic residues" evidence="1">
    <location>
        <begin position="122"/>
        <end position="147"/>
    </location>
</feature>
<name>A0A0F9R4Q7_9ZZZZ</name>
<evidence type="ECO:0000313" key="2">
    <source>
        <dbReference type="EMBL" id="KKN44257.1"/>
    </source>
</evidence>
<sequence length="435" mass="47163">MTARSALEEALEYLINEDHDKAVEAFHEFVVQKARAIHETLIEDDDLDDEIDEAVDKEEVDEAKDKDEVDETKDEEVDEDKEEVDEAKKEVDEKEEKEVDESIADMRHNIRSDEYFGRDELTTEDDDDNGDEMEFGGDDEAEMDLGDENGMGMEGEEVVLQPDEAADLAGALAALQAKFDEIVGPVEEPMDDMGMEEPMGDMGAEEPMGDEFEEPAEESFDRFGGGRYMEGKDEEVDESDDSDDSKEVDEAVSHGQGVMDTKSGVDRYGKGGSGDSLLSNSDAALPEGAEFDFDLTEEDFLDLEEGLKAVNVQMGGEQGGVKFAGEETNTKSPVADKDSSKLLGTGSKDMISKQTEHGTYDLETAPTNDSLPHSGDNSHDKADSTGSPSRSQVSKGGGLDKQKGYGDGEVGAGKFAGTETNVKSPIGSQGTRNDS</sequence>
<feature type="compositionally biased region" description="Acidic residues" evidence="1">
    <location>
        <begin position="188"/>
        <end position="218"/>
    </location>
</feature>
<accession>A0A0F9R4Q7</accession>
<feature type="region of interest" description="Disordered" evidence="1">
    <location>
        <begin position="188"/>
        <end position="283"/>
    </location>
</feature>
<feature type="region of interest" description="Disordered" evidence="1">
    <location>
        <begin position="319"/>
        <end position="435"/>
    </location>
</feature>
<feature type="compositionally biased region" description="Basic and acidic residues" evidence="1">
    <location>
        <begin position="324"/>
        <end position="340"/>
    </location>
</feature>
<feature type="compositionally biased region" description="Basic and acidic residues" evidence="1">
    <location>
        <begin position="350"/>
        <end position="360"/>
    </location>
</feature>
<evidence type="ECO:0000256" key="1">
    <source>
        <dbReference type="SAM" id="MobiDB-lite"/>
    </source>
</evidence>
<feature type="compositionally biased region" description="Basic and acidic residues" evidence="1">
    <location>
        <begin position="86"/>
        <end position="97"/>
    </location>
</feature>
<feature type="compositionally biased region" description="Polar residues" evidence="1">
    <location>
        <begin position="418"/>
        <end position="435"/>
    </location>
</feature>
<feature type="compositionally biased region" description="Acidic residues" evidence="1">
    <location>
        <begin position="232"/>
        <end position="247"/>
    </location>
</feature>
<organism evidence="2">
    <name type="scientific">marine sediment metagenome</name>
    <dbReference type="NCBI Taxonomy" id="412755"/>
    <lineage>
        <taxon>unclassified sequences</taxon>
        <taxon>metagenomes</taxon>
        <taxon>ecological metagenomes</taxon>
    </lineage>
</organism>
<feature type="region of interest" description="Disordered" evidence="1">
    <location>
        <begin position="43"/>
        <end position="151"/>
    </location>
</feature>
<comment type="caution">
    <text evidence="2">The sequence shown here is derived from an EMBL/GenBank/DDBJ whole genome shotgun (WGS) entry which is preliminary data.</text>
</comment>
<dbReference type="EMBL" id="LAZR01001459">
    <property type="protein sequence ID" value="KKN44257.1"/>
    <property type="molecule type" value="Genomic_DNA"/>
</dbReference>
<proteinExistence type="predicted"/>